<dbReference type="Pfam" id="PF12311">
    <property type="entry name" value="DUF3632"/>
    <property type="match status" value="1"/>
</dbReference>
<name>A0A9W8YF44_9PLEO</name>
<dbReference type="InterPro" id="IPR053204">
    <property type="entry name" value="Oxopyrrolidines_Biosynth-assoc"/>
</dbReference>
<reference evidence="1" key="1">
    <citation type="submission" date="2022-10" db="EMBL/GenBank/DDBJ databases">
        <title>Tapping the CABI collections for fungal endophytes: first genome assemblies for Collariella, Neodidymelliopsis, Ascochyta clinopodiicola, Didymella pomorum, Didymosphaeria variabile, Neocosmospora piperis and Neocucurbitaria cava.</title>
        <authorList>
            <person name="Hill R."/>
        </authorList>
    </citation>
    <scope>NUCLEOTIDE SEQUENCE</scope>
    <source>
        <strain evidence="1">IMI 356814</strain>
    </source>
</reference>
<evidence type="ECO:0000313" key="1">
    <source>
        <dbReference type="EMBL" id="KAJ4375236.1"/>
    </source>
</evidence>
<evidence type="ECO:0000313" key="2">
    <source>
        <dbReference type="Proteomes" id="UP001140560"/>
    </source>
</evidence>
<dbReference type="PANTHER" id="PTHR38797:SF4">
    <property type="entry name" value="NUCLEAR PORE COMPLEX PROTEIN NUP85"/>
    <property type="match status" value="1"/>
</dbReference>
<organism evidence="1 2">
    <name type="scientific">Neocucurbitaria cava</name>
    <dbReference type="NCBI Taxonomy" id="798079"/>
    <lineage>
        <taxon>Eukaryota</taxon>
        <taxon>Fungi</taxon>
        <taxon>Dikarya</taxon>
        <taxon>Ascomycota</taxon>
        <taxon>Pezizomycotina</taxon>
        <taxon>Dothideomycetes</taxon>
        <taxon>Pleosporomycetidae</taxon>
        <taxon>Pleosporales</taxon>
        <taxon>Pleosporineae</taxon>
        <taxon>Cucurbitariaceae</taxon>
        <taxon>Neocucurbitaria</taxon>
    </lineage>
</organism>
<dbReference type="InterPro" id="IPR022085">
    <property type="entry name" value="OpdG"/>
</dbReference>
<dbReference type="OrthoDB" id="3350591at2759"/>
<accession>A0A9W8YF44</accession>
<protein>
    <submittedName>
        <fullName evidence="1">Uncharacterized protein</fullName>
    </submittedName>
</protein>
<comment type="caution">
    <text evidence="1">The sequence shown here is derived from an EMBL/GenBank/DDBJ whole genome shotgun (WGS) entry which is preliminary data.</text>
</comment>
<dbReference type="EMBL" id="JAPEUY010000003">
    <property type="protein sequence ID" value="KAJ4375236.1"/>
    <property type="molecule type" value="Genomic_DNA"/>
</dbReference>
<sequence length="251" mass="28331">MDSSKEQEIRNWDLSPLQESIVELALSKQNDDYQERLPVVVRKITDAFPNDDPGGKAEDFLSNFWDFLIRLGQSLPKSQNDHLVGLVMSLRAEEKGTITIWGSESSLWHDLPLLGPCMRESWIDPTLEAGRKDKAEESARWLNLNSFAAKLFARGGSDWANLALWQLRTGLEEEGDFAEAKVLVASEWIRETGDRIYELCEAESGVHDEASARMLAAGPKFNGKPGFSKDRWNFWKTRLSEASKTLSLSLV</sequence>
<dbReference type="Proteomes" id="UP001140560">
    <property type="component" value="Unassembled WGS sequence"/>
</dbReference>
<dbReference type="PANTHER" id="PTHR38797">
    <property type="entry name" value="NUCLEAR PORE COMPLEX PROTEIN NUP85-RELATED"/>
    <property type="match status" value="1"/>
</dbReference>
<proteinExistence type="predicted"/>
<keyword evidence="2" id="KW-1185">Reference proteome</keyword>
<dbReference type="AlphaFoldDB" id="A0A9W8YF44"/>
<gene>
    <name evidence="1" type="ORF">N0V83_002322</name>
</gene>